<dbReference type="PANTHER" id="PTHR10127:SF850">
    <property type="entry name" value="METALLOENDOPEPTIDASE"/>
    <property type="match status" value="1"/>
</dbReference>
<dbReference type="InterPro" id="IPR001506">
    <property type="entry name" value="Peptidase_M12A"/>
</dbReference>
<dbReference type="AlphaFoldDB" id="A0A2T4G644"/>
<dbReference type="Proteomes" id="UP000240571">
    <property type="component" value="Unassembled WGS sequence"/>
</dbReference>
<gene>
    <name evidence="2" type="ORF">C9382_07140</name>
</gene>
<dbReference type="SMART" id="SM00235">
    <property type="entry name" value="ZnMc"/>
    <property type="match status" value="1"/>
</dbReference>
<dbReference type="GO" id="GO:0008270">
    <property type="term" value="F:zinc ion binding"/>
    <property type="evidence" value="ECO:0007669"/>
    <property type="project" value="InterPro"/>
</dbReference>
<dbReference type="SUPFAM" id="SSF55486">
    <property type="entry name" value="Metalloproteases ('zincins'), catalytic domain"/>
    <property type="match status" value="1"/>
</dbReference>
<evidence type="ECO:0000313" key="3">
    <source>
        <dbReference type="Proteomes" id="UP000240571"/>
    </source>
</evidence>
<evidence type="ECO:0000259" key="1">
    <source>
        <dbReference type="SMART" id="SM00235"/>
    </source>
</evidence>
<accession>A0A2T4G644</accession>
<dbReference type="GO" id="GO:0004222">
    <property type="term" value="F:metalloendopeptidase activity"/>
    <property type="evidence" value="ECO:0007669"/>
    <property type="project" value="InterPro"/>
</dbReference>
<reference evidence="2 3" key="1">
    <citation type="submission" date="2018-03" db="EMBL/GenBank/DDBJ databases">
        <title>Diversity of bacteria associated with corn roots inoculated with woodland soils in Canada, and Description of Pseudomonas aylmerense sp. nov.</title>
        <authorList>
            <person name="Tambong J.T."/>
            <person name="Xu R."/>
            <person name="Tchagang C."/>
        </authorList>
    </citation>
    <scope>NUCLEOTIDE SEQUENCE [LARGE SCALE GENOMIC DNA]</scope>
    <source>
        <strain evidence="2 3">S1E44</strain>
    </source>
</reference>
<dbReference type="InterPro" id="IPR006026">
    <property type="entry name" value="Peptidase_Metallo"/>
</dbReference>
<dbReference type="EMBL" id="PYWW01000013">
    <property type="protein sequence ID" value="PTC31072.1"/>
    <property type="molecule type" value="Genomic_DNA"/>
</dbReference>
<dbReference type="Pfam" id="PF01400">
    <property type="entry name" value="Astacin"/>
    <property type="match status" value="1"/>
</dbReference>
<dbReference type="GO" id="GO:0006508">
    <property type="term" value="P:proteolysis"/>
    <property type="evidence" value="ECO:0007669"/>
    <property type="project" value="InterPro"/>
</dbReference>
<dbReference type="InterPro" id="IPR024079">
    <property type="entry name" value="MetalloPept_cat_dom_sf"/>
</dbReference>
<name>A0A2T4G644_9PSED</name>
<proteinExistence type="predicted"/>
<comment type="caution">
    <text evidence="2">The sequence shown here is derived from an EMBL/GenBank/DDBJ whole genome shotgun (WGS) entry which is preliminary data.</text>
</comment>
<dbReference type="PANTHER" id="PTHR10127">
    <property type="entry name" value="DISCOIDIN, CUB, EGF, LAMININ , AND ZINC METALLOPROTEASE DOMAIN CONTAINING"/>
    <property type="match status" value="1"/>
</dbReference>
<evidence type="ECO:0000313" key="2">
    <source>
        <dbReference type="EMBL" id="PTC31072.1"/>
    </source>
</evidence>
<sequence length="257" mass="28930">MDLMTLNILPSPAYTHSAHAPLAAPVESPPLPLTRNKRGVASPNKTWPQHSVLNISLLNMTQEQKNLTKQNINKWAPHTNLYFKFIDTPNGDIRITANNDTSAAWSNVGTDARNTPPVEPTMSIGFANSPVAVGVKIQHEFGHALGLRHEHKHPDRTLELNKENIYKDYESRNKTRRQANHDIVHTFQREEVKTSGYDRNSIMHYRFSASTLKDGNPLVGNTQLSEGDKHFMQSLYPLNNSLLGKLLNTAMRVIIRA</sequence>
<protein>
    <recommendedName>
        <fullName evidence="1">Peptidase metallopeptidase domain-containing protein</fullName>
    </recommendedName>
</protein>
<organism evidence="2 3">
    <name type="scientific">Pseudomonas aylmerensis</name>
    <dbReference type="NCBI Taxonomy" id="1869229"/>
    <lineage>
        <taxon>Bacteria</taxon>
        <taxon>Pseudomonadati</taxon>
        <taxon>Pseudomonadota</taxon>
        <taxon>Gammaproteobacteria</taxon>
        <taxon>Pseudomonadales</taxon>
        <taxon>Pseudomonadaceae</taxon>
        <taxon>Pseudomonas</taxon>
    </lineage>
</organism>
<dbReference type="Gene3D" id="3.40.390.10">
    <property type="entry name" value="Collagenase (Catalytic Domain)"/>
    <property type="match status" value="1"/>
</dbReference>
<feature type="domain" description="Peptidase metallopeptidase" evidence="1">
    <location>
        <begin position="43"/>
        <end position="171"/>
    </location>
</feature>